<protein>
    <submittedName>
        <fullName evidence="6">Cytosolic phospholipase A2 gamma</fullName>
    </submittedName>
</protein>
<reference evidence="6" key="1">
    <citation type="submission" date="2025-08" db="UniProtKB">
        <authorList>
            <consortium name="RefSeq"/>
        </authorList>
    </citation>
    <scope>IDENTIFICATION</scope>
    <source>
        <strain evidence="6">Wakin</strain>
        <tissue evidence="6">Muscle</tissue>
    </source>
</reference>
<keyword evidence="2 3" id="KW-0443">Lipid metabolism</keyword>
<gene>
    <name evidence="6" type="primary">pla2g4c</name>
</gene>
<dbReference type="GO" id="GO:0046475">
    <property type="term" value="P:glycerophospholipid catabolic process"/>
    <property type="evidence" value="ECO:0007669"/>
    <property type="project" value="TreeGrafter"/>
</dbReference>
<evidence type="ECO:0000313" key="6">
    <source>
        <dbReference type="RefSeq" id="XP_026087938.1"/>
    </source>
</evidence>
<dbReference type="CTD" id="8605"/>
<sequence>MMSEENQSECSKVRMGHSLNEAEKHHVTSRRESALECLKRHEIHCSLEKMPNIALVASGGSERAMVGLLGSLLALFQDDLLDCVLYLAGLSGSTWCMVSLYKEPDWSSKLEKVKEDIKNKLGGRIRLKEKLKKLEKYYREKDNFSLTDFWAALVITMIVKEIDEQTFSDLRRKQSTKDPYPIFTVIDKQSHKDKLDADTFVEITPHETGYSITGAFVDTSSFGSQFDKGVQIKDQPEMDMMFLQGLCGSGLASIEKILEELINLIKDLILGELDTMGDYASSGVTQTDIGSLSAPHGDEAGQLLLNLVEVNRLVLREEDPSTNITILNDLLRVNLPQDELENLFTISKEINKENVKEYTLYICDLQTSWNLTCSRIWEIIAKCIELVVCWIWGTTYNFLHNMTAAEVSPSVCRDTTRKYVDAGIAINSPFLPLLRRERHIDLIVSLDFSENDPFESLTETAQACKRLHIDFPEVPPMSKEEKSAPKDFYVFEGHNAPAVIHIPLFNIVNCDDKAGIKRMKHKYSTFQGPYSGELIEELLEKAGLNIRNNKRNLLTEIKKIIQRKQSHIRSVC</sequence>
<dbReference type="InterPro" id="IPR016035">
    <property type="entry name" value="Acyl_Trfase/lysoPLipase"/>
</dbReference>
<dbReference type="PANTHER" id="PTHR10728">
    <property type="entry name" value="CYTOSOLIC PHOSPHOLIPASE A2"/>
    <property type="match status" value="1"/>
</dbReference>
<dbReference type="SUPFAM" id="SSF52151">
    <property type="entry name" value="FabD/lysophospholipase-like"/>
    <property type="match status" value="1"/>
</dbReference>
<dbReference type="AlphaFoldDB" id="A0A6P6LTY1"/>
<evidence type="ECO:0000313" key="5">
    <source>
        <dbReference type="Proteomes" id="UP000515129"/>
    </source>
</evidence>
<feature type="domain" description="PLA2c" evidence="4">
    <location>
        <begin position="9"/>
        <end position="572"/>
    </location>
</feature>
<proteinExistence type="predicted"/>
<dbReference type="InterPro" id="IPR002642">
    <property type="entry name" value="LysoPLipase_cat_dom"/>
</dbReference>
<name>A0A6P6LTY1_CARAU</name>
<dbReference type="GO" id="GO:0005829">
    <property type="term" value="C:cytosol"/>
    <property type="evidence" value="ECO:0007669"/>
    <property type="project" value="TreeGrafter"/>
</dbReference>
<dbReference type="Gene3D" id="3.40.1090.10">
    <property type="entry name" value="Cytosolic phospholipase A2 catalytic domain"/>
    <property type="match status" value="1"/>
</dbReference>
<evidence type="ECO:0000259" key="4">
    <source>
        <dbReference type="PROSITE" id="PS51210"/>
    </source>
</evidence>
<accession>A0A6P6LTY1</accession>
<dbReference type="PROSITE" id="PS51210">
    <property type="entry name" value="PLA2C"/>
    <property type="match status" value="1"/>
</dbReference>
<keyword evidence="5" id="KW-1185">Reference proteome</keyword>
<dbReference type="GO" id="GO:0005654">
    <property type="term" value="C:nucleoplasm"/>
    <property type="evidence" value="ECO:0007669"/>
    <property type="project" value="TreeGrafter"/>
</dbReference>
<dbReference type="Pfam" id="PF01735">
    <property type="entry name" value="PLA2_B"/>
    <property type="match status" value="1"/>
</dbReference>
<dbReference type="PANTHER" id="PTHR10728:SF39">
    <property type="entry name" value="CYTOSOLIC PHOSPHOLIPASE A2 GAMMA"/>
    <property type="match status" value="1"/>
</dbReference>
<keyword evidence="3" id="KW-0442">Lipid degradation</keyword>
<evidence type="ECO:0000256" key="2">
    <source>
        <dbReference type="ARBA" id="ARBA00023098"/>
    </source>
</evidence>
<dbReference type="KEGG" id="caua:113062352"/>
<dbReference type="RefSeq" id="XP_026087938.1">
    <property type="nucleotide sequence ID" value="XM_026232153.1"/>
</dbReference>
<dbReference type="GO" id="GO:0005509">
    <property type="term" value="F:calcium ion binding"/>
    <property type="evidence" value="ECO:0007669"/>
    <property type="project" value="TreeGrafter"/>
</dbReference>
<dbReference type="SMART" id="SM00022">
    <property type="entry name" value="PLAc"/>
    <property type="match status" value="1"/>
</dbReference>
<dbReference type="GO" id="GO:0005544">
    <property type="term" value="F:calcium-dependent phospholipid binding"/>
    <property type="evidence" value="ECO:0007669"/>
    <property type="project" value="TreeGrafter"/>
</dbReference>
<organism evidence="5 6">
    <name type="scientific">Carassius auratus</name>
    <name type="common">Goldfish</name>
    <dbReference type="NCBI Taxonomy" id="7957"/>
    <lineage>
        <taxon>Eukaryota</taxon>
        <taxon>Metazoa</taxon>
        <taxon>Chordata</taxon>
        <taxon>Craniata</taxon>
        <taxon>Vertebrata</taxon>
        <taxon>Euteleostomi</taxon>
        <taxon>Actinopterygii</taxon>
        <taxon>Neopterygii</taxon>
        <taxon>Teleostei</taxon>
        <taxon>Ostariophysi</taxon>
        <taxon>Cypriniformes</taxon>
        <taxon>Cyprinidae</taxon>
        <taxon>Cyprininae</taxon>
        <taxon>Carassius</taxon>
    </lineage>
</organism>
<dbReference type="GO" id="GO:0047498">
    <property type="term" value="F:calcium-dependent phospholipase A2 activity"/>
    <property type="evidence" value="ECO:0007669"/>
    <property type="project" value="TreeGrafter"/>
</dbReference>
<evidence type="ECO:0000256" key="3">
    <source>
        <dbReference type="PROSITE-ProRule" id="PRU00555"/>
    </source>
</evidence>
<dbReference type="Proteomes" id="UP000515129">
    <property type="component" value="Chromosome 44"/>
</dbReference>
<dbReference type="OrthoDB" id="270970at2759"/>
<keyword evidence="1 3" id="KW-0378">Hydrolase</keyword>
<dbReference type="GO" id="GO:0005635">
    <property type="term" value="C:nuclear envelope"/>
    <property type="evidence" value="ECO:0007669"/>
    <property type="project" value="TreeGrafter"/>
</dbReference>
<evidence type="ECO:0000256" key="1">
    <source>
        <dbReference type="ARBA" id="ARBA00022801"/>
    </source>
</evidence>